<dbReference type="GO" id="GO:0004803">
    <property type="term" value="F:transposase activity"/>
    <property type="evidence" value="ECO:0007669"/>
    <property type="project" value="UniProtKB-UniRule"/>
</dbReference>
<dbReference type="PANTHER" id="PTHR33217:SF8">
    <property type="entry name" value="MUTATOR FAMILY TRANSPOSASE"/>
    <property type="match status" value="1"/>
</dbReference>
<evidence type="ECO:0000256" key="6">
    <source>
        <dbReference type="RuleBase" id="RU365089"/>
    </source>
</evidence>
<dbReference type="Pfam" id="PF00872">
    <property type="entry name" value="Transposase_mut"/>
    <property type="match status" value="1"/>
</dbReference>
<sequence length="330" mass="37410">MDIVTRKAQILRVQTQHPYPELNEVLQEKLNAEVLGLTQSVLEAALCEELQEHLNQLAGERPRRSGYFKRILDSEYGRIESLSVPKLRHGNRDRDWQILERYQRGLGSLLNFCLSLYVMGLSLRDLQEALYPLLGAVLSVNAINRITEAAQVQMNQRRTAKITTTVPILLVDGVWVRIQYASGQTFEDQAGHVRPLRQAEERVVLVAMAIYPDGTREILHYEIAQSESQLAWESFFKGLQARGLNLGGVEVVVSDGTNGLPAVLKTWVPQGQHQLCITHKIRAMLRHLDYENLSTQDEHGQTLEPSEAKKLRYISTDPNHQCSRATVSRV</sequence>
<name>A0A8K2A915_9CYAN</name>
<accession>A0A8K2A915</accession>
<gene>
    <name evidence="7" type="ORF">GS597_19380</name>
</gene>
<evidence type="ECO:0000313" key="7">
    <source>
        <dbReference type="EMBL" id="NCJ08629.1"/>
    </source>
</evidence>
<dbReference type="AlphaFoldDB" id="A0A8K2A915"/>
<keyword evidence="8" id="KW-1185">Reference proteome</keyword>
<evidence type="ECO:0000256" key="1">
    <source>
        <dbReference type="ARBA" id="ARBA00002190"/>
    </source>
</evidence>
<dbReference type="RefSeq" id="WP_161827101.1">
    <property type="nucleotide sequence ID" value="NZ_WVIC01000061.1"/>
</dbReference>
<dbReference type="InterPro" id="IPR001207">
    <property type="entry name" value="Transposase_mutator"/>
</dbReference>
<dbReference type="GO" id="GO:0006313">
    <property type="term" value="P:DNA transposition"/>
    <property type="evidence" value="ECO:0007669"/>
    <property type="project" value="UniProtKB-UniRule"/>
</dbReference>
<protein>
    <recommendedName>
        <fullName evidence="6">Mutator family transposase</fullName>
    </recommendedName>
</protein>
<evidence type="ECO:0000313" key="8">
    <source>
        <dbReference type="Proteomes" id="UP000607397"/>
    </source>
</evidence>
<dbReference type="Proteomes" id="UP000607397">
    <property type="component" value="Unassembled WGS sequence"/>
</dbReference>
<keyword evidence="6" id="KW-0814">Transposable element</keyword>
<keyword evidence="5 6" id="KW-0233">DNA recombination</keyword>
<dbReference type="PANTHER" id="PTHR33217">
    <property type="entry name" value="TRANSPOSASE FOR INSERTION SEQUENCE ELEMENT IS1081"/>
    <property type="match status" value="1"/>
</dbReference>
<organism evidence="7 8">
    <name type="scientific">Petrachloros mirabilis ULC683</name>
    <dbReference type="NCBI Taxonomy" id="2781853"/>
    <lineage>
        <taxon>Bacteria</taxon>
        <taxon>Bacillati</taxon>
        <taxon>Cyanobacteriota</taxon>
        <taxon>Cyanophyceae</taxon>
        <taxon>Synechococcales</taxon>
        <taxon>Petrachlorosaceae</taxon>
        <taxon>Petrachloros</taxon>
        <taxon>Petrachloros mirabilis</taxon>
    </lineage>
</organism>
<proteinExistence type="inferred from homology"/>
<keyword evidence="3 6" id="KW-0815">Transposition</keyword>
<dbReference type="GO" id="GO:0003677">
    <property type="term" value="F:DNA binding"/>
    <property type="evidence" value="ECO:0007669"/>
    <property type="project" value="UniProtKB-UniRule"/>
</dbReference>
<reference evidence="7" key="1">
    <citation type="submission" date="2019-12" db="EMBL/GenBank/DDBJ databases">
        <title>High-Quality draft genome sequences of three cyanobacteria isolated from the limestone walls of the Old Cathedral of Coimbra.</title>
        <authorList>
            <person name="Tiago I."/>
            <person name="Soares F."/>
            <person name="Portugal A."/>
        </authorList>
    </citation>
    <scope>NUCLEOTIDE SEQUENCE [LARGE SCALE GENOMIC DNA]</scope>
    <source>
        <strain evidence="7">C</strain>
    </source>
</reference>
<dbReference type="EMBL" id="WVIC01000061">
    <property type="protein sequence ID" value="NCJ08629.1"/>
    <property type="molecule type" value="Genomic_DNA"/>
</dbReference>
<keyword evidence="4 6" id="KW-0238">DNA-binding</keyword>
<comment type="similarity">
    <text evidence="2 6">Belongs to the transposase mutator family.</text>
</comment>
<evidence type="ECO:0000256" key="2">
    <source>
        <dbReference type="ARBA" id="ARBA00010961"/>
    </source>
</evidence>
<evidence type="ECO:0000256" key="3">
    <source>
        <dbReference type="ARBA" id="ARBA00022578"/>
    </source>
</evidence>
<comment type="function">
    <text evidence="1 6">Required for the transposition of the insertion element.</text>
</comment>
<comment type="caution">
    <text evidence="7">The sequence shown here is derived from an EMBL/GenBank/DDBJ whole genome shotgun (WGS) entry which is preliminary data.</text>
</comment>
<evidence type="ECO:0000256" key="5">
    <source>
        <dbReference type="ARBA" id="ARBA00023172"/>
    </source>
</evidence>
<evidence type="ECO:0000256" key="4">
    <source>
        <dbReference type="ARBA" id="ARBA00023125"/>
    </source>
</evidence>